<keyword evidence="3" id="KW-1185">Reference proteome</keyword>
<evidence type="ECO:0000313" key="2">
    <source>
        <dbReference type="EMBL" id="SDL74941.1"/>
    </source>
</evidence>
<proteinExistence type="predicted"/>
<accession>A0A1G9MLN6</accession>
<feature type="domain" description="Dicarboxylate carrier MatC N-terminal" evidence="1">
    <location>
        <begin position="1"/>
        <end position="44"/>
    </location>
</feature>
<dbReference type="Proteomes" id="UP000198680">
    <property type="component" value="Unassembled WGS sequence"/>
</dbReference>
<dbReference type="InterPro" id="IPR009827">
    <property type="entry name" value="MatC_N"/>
</dbReference>
<dbReference type="Pfam" id="PF07158">
    <property type="entry name" value="MatC_N"/>
    <property type="match status" value="1"/>
</dbReference>
<reference evidence="3" key="1">
    <citation type="submission" date="2016-10" db="EMBL/GenBank/DDBJ databases">
        <authorList>
            <person name="Varghese N."/>
            <person name="Submissions S."/>
        </authorList>
    </citation>
    <scope>NUCLEOTIDE SEQUENCE [LARGE SCALE GENOMIC DNA]</scope>
    <source>
        <strain evidence="3">DSM 45419</strain>
    </source>
</reference>
<name>A0A1G9MLN6_9ACTN</name>
<gene>
    <name evidence="2" type="ORF">SAMN05660642_00688</name>
</gene>
<evidence type="ECO:0000313" key="3">
    <source>
        <dbReference type="Proteomes" id="UP000198680"/>
    </source>
</evidence>
<dbReference type="AlphaFoldDB" id="A0A1G9MLN6"/>
<sequence length="45" mass="4607">MSPELVSILALVALFVVGTVLPINMGALGFVAAWGVGMYALGLDE</sequence>
<dbReference type="STRING" id="1137991.SAMN05660642_00688"/>
<dbReference type="EMBL" id="FNHE01000002">
    <property type="protein sequence ID" value="SDL74941.1"/>
    <property type="molecule type" value="Genomic_DNA"/>
</dbReference>
<organism evidence="2 3">
    <name type="scientific">Geodermatophilus siccatus</name>
    <dbReference type="NCBI Taxonomy" id="1137991"/>
    <lineage>
        <taxon>Bacteria</taxon>
        <taxon>Bacillati</taxon>
        <taxon>Actinomycetota</taxon>
        <taxon>Actinomycetes</taxon>
        <taxon>Geodermatophilales</taxon>
        <taxon>Geodermatophilaceae</taxon>
        <taxon>Geodermatophilus</taxon>
    </lineage>
</organism>
<protein>
    <submittedName>
        <fullName evidence="2">Dicarboxylate carrier protein MatC N-terminus</fullName>
    </submittedName>
</protein>
<evidence type="ECO:0000259" key="1">
    <source>
        <dbReference type="Pfam" id="PF07158"/>
    </source>
</evidence>